<organism evidence="6 7">
    <name type="scientific">Plantactinospora solaniradicis</name>
    <dbReference type="NCBI Taxonomy" id="1723736"/>
    <lineage>
        <taxon>Bacteria</taxon>
        <taxon>Bacillati</taxon>
        <taxon>Actinomycetota</taxon>
        <taxon>Actinomycetes</taxon>
        <taxon>Micromonosporales</taxon>
        <taxon>Micromonosporaceae</taxon>
        <taxon>Plantactinospora</taxon>
    </lineage>
</organism>
<dbReference type="InterPro" id="IPR012074">
    <property type="entry name" value="GAF_ANTAR"/>
</dbReference>
<sequence length="238" mass="26170">MKPEHLAQTLSDLARTLQDEDNLADTLNAIVAAAVETIPGARYAGMTVVRGRRAVDTRAATDDLVRRIDQVQRDAGQGPCLDAVYEQQTVRVSDLARETRWPHFTGRGLELGVRSMLSFQLYVVHDNLSALNLYSPEVGAFDDESEQVGLLFASHAAVAMAGARRQNDMDKAVATRDLIGQAKGILMERYRLTADQAFILLVRASQHTNIKVAEMARTLTQTGVFVPPARRGPSADRR</sequence>
<dbReference type="SUPFAM" id="SSF55781">
    <property type="entry name" value="GAF domain-like"/>
    <property type="match status" value="1"/>
</dbReference>
<evidence type="ECO:0000256" key="1">
    <source>
        <dbReference type="ARBA" id="ARBA00022679"/>
    </source>
</evidence>
<dbReference type="Proteomes" id="UP001596203">
    <property type="component" value="Unassembled WGS sequence"/>
</dbReference>
<dbReference type="PIRSF" id="PIRSF036625">
    <property type="entry name" value="GAF_ANTAR"/>
    <property type="match status" value="1"/>
</dbReference>
<gene>
    <name evidence="6" type="ORF">ACFP2T_34845</name>
</gene>
<feature type="domain" description="ANTAR" evidence="5">
    <location>
        <begin position="159"/>
        <end position="220"/>
    </location>
</feature>
<keyword evidence="4" id="KW-0804">Transcription</keyword>
<evidence type="ECO:0000256" key="4">
    <source>
        <dbReference type="ARBA" id="ARBA00023163"/>
    </source>
</evidence>
<dbReference type="EMBL" id="JBHSPR010000042">
    <property type="protein sequence ID" value="MFC6021340.1"/>
    <property type="molecule type" value="Genomic_DNA"/>
</dbReference>
<evidence type="ECO:0000256" key="3">
    <source>
        <dbReference type="ARBA" id="ARBA00023015"/>
    </source>
</evidence>
<evidence type="ECO:0000256" key="2">
    <source>
        <dbReference type="ARBA" id="ARBA00022777"/>
    </source>
</evidence>
<keyword evidence="2" id="KW-0418">Kinase</keyword>
<dbReference type="SUPFAM" id="SSF52172">
    <property type="entry name" value="CheY-like"/>
    <property type="match status" value="1"/>
</dbReference>
<dbReference type="SMART" id="SM01012">
    <property type="entry name" value="ANTAR"/>
    <property type="match status" value="1"/>
</dbReference>
<dbReference type="InterPro" id="IPR003018">
    <property type="entry name" value="GAF"/>
</dbReference>
<dbReference type="InterPro" id="IPR029016">
    <property type="entry name" value="GAF-like_dom_sf"/>
</dbReference>
<comment type="caution">
    <text evidence="6">The sequence shown here is derived from an EMBL/GenBank/DDBJ whole genome shotgun (WGS) entry which is preliminary data.</text>
</comment>
<keyword evidence="7" id="KW-1185">Reference proteome</keyword>
<proteinExistence type="predicted"/>
<name>A0ABW1KHW5_9ACTN</name>
<dbReference type="Gene3D" id="3.30.450.40">
    <property type="match status" value="1"/>
</dbReference>
<dbReference type="InterPro" id="IPR005561">
    <property type="entry name" value="ANTAR"/>
</dbReference>
<evidence type="ECO:0000313" key="6">
    <source>
        <dbReference type="EMBL" id="MFC6021340.1"/>
    </source>
</evidence>
<dbReference type="InterPro" id="IPR036388">
    <property type="entry name" value="WH-like_DNA-bd_sf"/>
</dbReference>
<dbReference type="Gene3D" id="1.10.10.10">
    <property type="entry name" value="Winged helix-like DNA-binding domain superfamily/Winged helix DNA-binding domain"/>
    <property type="match status" value="1"/>
</dbReference>
<protein>
    <submittedName>
        <fullName evidence="6">GAF and ANTAR domain-containing protein</fullName>
    </submittedName>
</protein>
<dbReference type="Pfam" id="PF03861">
    <property type="entry name" value="ANTAR"/>
    <property type="match status" value="1"/>
</dbReference>
<evidence type="ECO:0000313" key="7">
    <source>
        <dbReference type="Proteomes" id="UP001596203"/>
    </source>
</evidence>
<keyword evidence="1" id="KW-0808">Transferase</keyword>
<keyword evidence="3" id="KW-0805">Transcription regulation</keyword>
<reference evidence="7" key="1">
    <citation type="journal article" date="2019" name="Int. J. Syst. Evol. Microbiol.">
        <title>The Global Catalogue of Microorganisms (GCM) 10K type strain sequencing project: providing services to taxonomists for standard genome sequencing and annotation.</title>
        <authorList>
            <consortium name="The Broad Institute Genomics Platform"/>
            <consortium name="The Broad Institute Genome Sequencing Center for Infectious Disease"/>
            <person name="Wu L."/>
            <person name="Ma J."/>
        </authorList>
    </citation>
    <scope>NUCLEOTIDE SEQUENCE [LARGE SCALE GENOMIC DNA]</scope>
    <source>
        <strain evidence="7">ZS-35-S2</strain>
    </source>
</reference>
<dbReference type="RefSeq" id="WP_377429421.1">
    <property type="nucleotide sequence ID" value="NZ_JBHSPR010000042.1"/>
</dbReference>
<dbReference type="InterPro" id="IPR011006">
    <property type="entry name" value="CheY-like_superfamily"/>
</dbReference>
<dbReference type="PROSITE" id="PS50921">
    <property type="entry name" value="ANTAR"/>
    <property type="match status" value="1"/>
</dbReference>
<accession>A0ABW1KHW5</accession>
<dbReference type="Pfam" id="PF13185">
    <property type="entry name" value="GAF_2"/>
    <property type="match status" value="1"/>
</dbReference>
<evidence type="ECO:0000259" key="5">
    <source>
        <dbReference type="PROSITE" id="PS50921"/>
    </source>
</evidence>